<dbReference type="RefSeq" id="WP_354552107.1">
    <property type="nucleotide sequence ID" value="NZ_JBEPSM010000002.1"/>
</dbReference>
<evidence type="ECO:0000313" key="1">
    <source>
        <dbReference type="EMBL" id="MET4634971.1"/>
    </source>
</evidence>
<protein>
    <recommendedName>
        <fullName evidence="3">DUF2190 family protein</fullName>
    </recommendedName>
</protein>
<gene>
    <name evidence="1" type="ORF">ABIE08_002917</name>
</gene>
<proteinExistence type="predicted"/>
<comment type="caution">
    <text evidence="1">The sequence shown here is derived from an EMBL/GenBank/DDBJ whole genome shotgun (WGS) entry which is preliminary data.</text>
</comment>
<keyword evidence="2" id="KW-1185">Reference proteome</keyword>
<dbReference type="EMBL" id="JBEPSM010000002">
    <property type="protein sequence ID" value="MET4634971.1"/>
    <property type="molecule type" value="Genomic_DNA"/>
</dbReference>
<sequence length="138" mass="13243">MAALTITAANVVAGSNAVKETGVAGVAVTAGQAVYRDPATRKFLLADADSAPAAANSADGIALHAAAPNQPLTIQKSGDINLGATLAIGTIYVLDSAAGGIAPAADLGVGEVAVVLGVASTASNLRLAIQNSGAKVPA</sequence>
<name>A0ABV2R121_9HYPH</name>
<reference evidence="1 2" key="1">
    <citation type="submission" date="2024-06" db="EMBL/GenBank/DDBJ databases">
        <title>Sorghum-associated microbial communities from plants grown in Nebraska, USA.</title>
        <authorList>
            <person name="Schachtman D."/>
        </authorList>
    </citation>
    <scope>NUCLEOTIDE SEQUENCE [LARGE SCALE GENOMIC DNA]</scope>
    <source>
        <strain evidence="1 2">3207</strain>
    </source>
</reference>
<dbReference type="Proteomes" id="UP001549321">
    <property type="component" value="Unassembled WGS sequence"/>
</dbReference>
<evidence type="ECO:0008006" key="3">
    <source>
        <dbReference type="Google" id="ProtNLM"/>
    </source>
</evidence>
<accession>A0ABV2R121</accession>
<evidence type="ECO:0000313" key="2">
    <source>
        <dbReference type="Proteomes" id="UP001549321"/>
    </source>
</evidence>
<organism evidence="1 2">
    <name type="scientific">Kaistia defluvii</name>
    <dbReference type="NCBI Taxonomy" id="410841"/>
    <lineage>
        <taxon>Bacteria</taxon>
        <taxon>Pseudomonadati</taxon>
        <taxon>Pseudomonadota</taxon>
        <taxon>Alphaproteobacteria</taxon>
        <taxon>Hyphomicrobiales</taxon>
        <taxon>Kaistiaceae</taxon>
        <taxon>Kaistia</taxon>
    </lineage>
</organism>